<dbReference type="Proteomes" id="UP000011087">
    <property type="component" value="Unassembled WGS sequence"/>
</dbReference>
<accession>L1J0U9</accession>
<dbReference type="GO" id="GO:0006508">
    <property type="term" value="P:proteolysis"/>
    <property type="evidence" value="ECO:0007669"/>
    <property type="project" value="UniProtKB-KW"/>
</dbReference>
<feature type="compositionally biased region" description="Polar residues" evidence="7">
    <location>
        <begin position="86"/>
        <end position="100"/>
    </location>
</feature>
<dbReference type="eggNOG" id="KOG0045">
    <property type="taxonomic scope" value="Eukaryota"/>
</dbReference>
<evidence type="ECO:0000256" key="2">
    <source>
        <dbReference type="ARBA" id="ARBA00022670"/>
    </source>
</evidence>
<dbReference type="SUPFAM" id="SSF49758">
    <property type="entry name" value="Calpain large subunit, middle domain (domain III)"/>
    <property type="match status" value="2"/>
</dbReference>
<dbReference type="EMBL" id="JH993021">
    <property type="protein sequence ID" value="EKX41715.1"/>
    <property type="molecule type" value="Genomic_DNA"/>
</dbReference>
<dbReference type="PROSITE" id="PS50203">
    <property type="entry name" value="CALPAIN_CAT"/>
    <property type="match status" value="2"/>
</dbReference>
<dbReference type="InterPro" id="IPR022684">
    <property type="entry name" value="Calpain_cysteine_protease"/>
</dbReference>
<dbReference type="Gene3D" id="2.60.120.380">
    <property type="match status" value="2"/>
</dbReference>
<keyword evidence="3" id="KW-0378">Hydrolase</keyword>
<feature type="compositionally biased region" description="Basic and acidic residues" evidence="7">
    <location>
        <begin position="1283"/>
        <end position="1311"/>
    </location>
</feature>
<reference evidence="9 11" key="1">
    <citation type="journal article" date="2012" name="Nature">
        <title>Algal genomes reveal evolutionary mosaicism and the fate of nucleomorphs.</title>
        <authorList>
            <consortium name="DOE Joint Genome Institute"/>
            <person name="Curtis B.A."/>
            <person name="Tanifuji G."/>
            <person name="Burki F."/>
            <person name="Gruber A."/>
            <person name="Irimia M."/>
            <person name="Maruyama S."/>
            <person name="Arias M.C."/>
            <person name="Ball S.G."/>
            <person name="Gile G.H."/>
            <person name="Hirakawa Y."/>
            <person name="Hopkins J.F."/>
            <person name="Kuo A."/>
            <person name="Rensing S.A."/>
            <person name="Schmutz J."/>
            <person name="Symeonidi A."/>
            <person name="Elias M."/>
            <person name="Eveleigh R.J."/>
            <person name="Herman E.K."/>
            <person name="Klute M.J."/>
            <person name="Nakayama T."/>
            <person name="Obornik M."/>
            <person name="Reyes-Prieto A."/>
            <person name="Armbrust E.V."/>
            <person name="Aves S.J."/>
            <person name="Beiko R.G."/>
            <person name="Coutinho P."/>
            <person name="Dacks J.B."/>
            <person name="Durnford D.G."/>
            <person name="Fast N.M."/>
            <person name="Green B.R."/>
            <person name="Grisdale C.J."/>
            <person name="Hempel F."/>
            <person name="Henrissat B."/>
            <person name="Hoppner M.P."/>
            <person name="Ishida K."/>
            <person name="Kim E."/>
            <person name="Koreny L."/>
            <person name="Kroth P.G."/>
            <person name="Liu Y."/>
            <person name="Malik S.B."/>
            <person name="Maier U.G."/>
            <person name="McRose D."/>
            <person name="Mock T."/>
            <person name="Neilson J.A."/>
            <person name="Onodera N.T."/>
            <person name="Poole A.M."/>
            <person name="Pritham E.J."/>
            <person name="Richards T.A."/>
            <person name="Rocap G."/>
            <person name="Roy S.W."/>
            <person name="Sarai C."/>
            <person name="Schaack S."/>
            <person name="Shirato S."/>
            <person name="Slamovits C.H."/>
            <person name="Spencer D.F."/>
            <person name="Suzuki S."/>
            <person name="Worden A.Z."/>
            <person name="Zauner S."/>
            <person name="Barry K."/>
            <person name="Bell C."/>
            <person name="Bharti A.K."/>
            <person name="Crow J.A."/>
            <person name="Grimwood J."/>
            <person name="Kramer R."/>
            <person name="Lindquist E."/>
            <person name="Lucas S."/>
            <person name="Salamov A."/>
            <person name="McFadden G.I."/>
            <person name="Lane C.E."/>
            <person name="Keeling P.J."/>
            <person name="Gray M.W."/>
            <person name="Grigoriev I.V."/>
            <person name="Archibald J.M."/>
        </authorList>
    </citation>
    <scope>NUCLEOTIDE SEQUENCE</scope>
    <source>
        <strain evidence="9 11">CCMP2712</strain>
    </source>
</reference>
<feature type="compositionally biased region" description="Low complexity" evidence="7">
    <location>
        <begin position="38"/>
        <end position="58"/>
    </location>
</feature>
<dbReference type="Pfam" id="PF01067">
    <property type="entry name" value="Calpain_III"/>
    <property type="match status" value="1"/>
</dbReference>
<keyword evidence="4" id="KW-0788">Thiol protease</keyword>
<gene>
    <name evidence="9" type="ORF">GUITHDRAFT_141718</name>
</gene>
<evidence type="ECO:0000313" key="10">
    <source>
        <dbReference type="EnsemblProtists" id="EKX41715"/>
    </source>
</evidence>
<feature type="region of interest" description="Disordered" evidence="7">
    <location>
        <begin position="679"/>
        <end position="704"/>
    </location>
</feature>
<reference evidence="11" key="2">
    <citation type="submission" date="2012-11" db="EMBL/GenBank/DDBJ databases">
        <authorList>
            <person name="Kuo A."/>
            <person name="Curtis B.A."/>
            <person name="Tanifuji G."/>
            <person name="Burki F."/>
            <person name="Gruber A."/>
            <person name="Irimia M."/>
            <person name="Maruyama S."/>
            <person name="Arias M.C."/>
            <person name="Ball S.G."/>
            <person name="Gile G.H."/>
            <person name="Hirakawa Y."/>
            <person name="Hopkins J.F."/>
            <person name="Rensing S.A."/>
            <person name="Schmutz J."/>
            <person name="Symeonidi A."/>
            <person name="Elias M."/>
            <person name="Eveleigh R.J."/>
            <person name="Herman E.K."/>
            <person name="Klute M.J."/>
            <person name="Nakayama T."/>
            <person name="Obornik M."/>
            <person name="Reyes-Prieto A."/>
            <person name="Armbrust E.V."/>
            <person name="Aves S.J."/>
            <person name="Beiko R.G."/>
            <person name="Coutinho P."/>
            <person name="Dacks J.B."/>
            <person name="Durnford D.G."/>
            <person name="Fast N.M."/>
            <person name="Green B.R."/>
            <person name="Grisdale C."/>
            <person name="Hempe F."/>
            <person name="Henrissat B."/>
            <person name="Hoppner M.P."/>
            <person name="Ishida K.-I."/>
            <person name="Kim E."/>
            <person name="Koreny L."/>
            <person name="Kroth P.G."/>
            <person name="Liu Y."/>
            <person name="Malik S.-B."/>
            <person name="Maier U.G."/>
            <person name="McRose D."/>
            <person name="Mock T."/>
            <person name="Neilson J.A."/>
            <person name="Onodera N.T."/>
            <person name="Poole A.M."/>
            <person name="Pritham E.J."/>
            <person name="Richards T.A."/>
            <person name="Rocap G."/>
            <person name="Roy S.W."/>
            <person name="Sarai C."/>
            <person name="Schaack S."/>
            <person name="Shirato S."/>
            <person name="Slamovits C.H."/>
            <person name="Spencer D.F."/>
            <person name="Suzuki S."/>
            <person name="Worden A.Z."/>
            <person name="Zauner S."/>
            <person name="Barry K."/>
            <person name="Bell C."/>
            <person name="Bharti A.K."/>
            <person name="Crow J.A."/>
            <person name="Grimwood J."/>
            <person name="Kramer R."/>
            <person name="Lindquist E."/>
            <person name="Lucas S."/>
            <person name="Salamov A."/>
            <person name="McFadden G.I."/>
            <person name="Lane C.E."/>
            <person name="Keeling P.J."/>
            <person name="Gray M.W."/>
            <person name="Grigoriev I.V."/>
            <person name="Archibald J.M."/>
        </authorList>
    </citation>
    <scope>NUCLEOTIDE SEQUENCE</scope>
    <source>
        <strain evidence="11">CCMP2712</strain>
    </source>
</reference>
<dbReference type="KEGG" id="gtt:GUITHDRAFT_141718"/>
<feature type="region of interest" description="Disordered" evidence="7">
    <location>
        <begin position="1"/>
        <end position="165"/>
    </location>
</feature>
<evidence type="ECO:0000256" key="3">
    <source>
        <dbReference type="ARBA" id="ARBA00022801"/>
    </source>
</evidence>
<feature type="compositionally biased region" description="Acidic residues" evidence="7">
    <location>
        <begin position="1"/>
        <end position="11"/>
    </location>
</feature>
<dbReference type="Gene3D" id="3.90.70.10">
    <property type="entry name" value="Cysteine proteinases"/>
    <property type="match status" value="2"/>
</dbReference>
<feature type="domain" description="Calpain catalytic" evidence="8">
    <location>
        <begin position="194"/>
        <end position="498"/>
    </location>
</feature>
<dbReference type="InterPro" id="IPR038765">
    <property type="entry name" value="Papain-like_cys_pep_sf"/>
</dbReference>
<feature type="compositionally biased region" description="Basic and acidic residues" evidence="7">
    <location>
        <begin position="150"/>
        <end position="165"/>
    </location>
</feature>
<dbReference type="PRINTS" id="PR00704">
    <property type="entry name" value="CALPAIN"/>
</dbReference>
<feature type="active site" evidence="5">
    <location>
        <position position="415"/>
    </location>
</feature>
<keyword evidence="2" id="KW-0645">Protease</keyword>
<sequence length="1370" mass="153122">MAGMEDEELEEYLAMKDRQAMARAGRSSSSSHGRPAVSFAPEPAASSNAASRAPRSQAGDGVRQWSGAGGVQEAVRQKASKLEQLHAQQGSRLPQSTTRGNPVPRKLTRSWGKQQPGEVEVATESKGPGEIKRLPQAKAFTGSSDPSALKGKEQQHMTMKGEKSAKREMLIPFTSGSREEELLADPANRDEGGKFVDPDFPAAASSLFMDPRKPSRHHIPHDAVKWIRPHQIVSSGGAVVFGEAAPLVEGSLGNGWFVGALGCLVGRRDLLEVLIPSTENGRAYGIYTVRYYKYGQWHNVVIDDRIPCDQVNVPLYTRSSDPQQIWPMLLEKAYAKMHGCYEALVTGSVTYALRDLTGGAAQAINLREENVQDQIMNGYLWQQLLLWCKQGLLGCWQEVEREGRTTDFDGDFKSHCVYSILDVKEPAVGMRFMKLKPNVQTNSSPWSGMWSNDGPEWVANPEIAKALDYDKASMGGSFWMTFEDWTRYFHVLHICQLFPPSWYVPRSTHPQPEPLVVQGAWRKTARLCGGLPKMGNPNWWQNPQVMLKLATGEKTQVFISVTQQDSRFNPDYERGASTPSFRKPFKEPAEYNVAIGVAVVRKRVLEGKKLGSQLKRADVELMSKPFKRSRDVVISAPKILDPGKERDEFVIIPMVFDPSQVVGELKFWLTVTANKPVQLEPRGGDNLIQPKGGVQDEQESDEESDYEFEAADLEEKIFQENPSGGSQQKGPGKERRSAKQIIACCQKLQCKYEDPDFPVGSKMLNRSSDSERWKVEEVSFLRPCWHGQPDLREHLNCGLPPTSPPILFPEGGKSSVIKQGSIANSWFLAAASAVSVATKLEQLQSLFVEWNTECGVFVIRVFKKGKWKKVIIDDRLPAKKDSRALLFSAGVDAQGSFGQEDMRSQRIMWLPLLEKAYAKAFGCYERLSQGRIQHALKDLTAGAPQVLLLDESRAPDVFTRVVNGSLWRQMVDWLKSGCMLGFYFGGGASTAACVSLHKGRVYPILALKELEGGRMVQLWNPWQGDSQYSGDWGNSSSNWSKYRALAAECPHDDPNKFWMKADGEDGTLEKGEMYLTFQSGCLLVNRLFPSSWTITRSKAYWTRGGAKGPPFQPDDTRGEWLLNPQFELHVSEPRTLCFISLAQPQPLQDADAANPIGFVLLKRKTIEDKGIDLSRSDMLNPPPIQFKLDRECSLNFAVTLEPIDSPYLLVAFSSPGHLGKLFLSVWHNKPILLRGGVNYWDAASDPRDTDMDEPLVPEAVELLQDDPSWDKQQPRAMRPPATAHEEKRKEADELEVRYNEAAKQKEVKDPVPSEGEEIIAKSREATGEATGQRRQEAGQEGDRRDLCEQIVRKLQAAEVWQLKAILKLLD</sequence>
<feature type="region of interest" description="Disordered" evidence="7">
    <location>
        <begin position="1264"/>
        <end position="1344"/>
    </location>
</feature>
<comment type="similarity">
    <text evidence="1">Belongs to the peptidase C2 family.</text>
</comment>
<name>L1J0U9_GUITC</name>
<dbReference type="InterPro" id="IPR001300">
    <property type="entry name" value="Peptidase_C2_calpain_cat"/>
</dbReference>
<dbReference type="CDD" id="cd00044">
    <property type="entry name" value="CysPc"/>
    <property type="match status" value="1"/>
</dbReference>
<dbReference type="PaxDb" id="55529-EKX41715"/>
<dbReference type="RefSeq" id="XP_005828695.1">
    <property type="nucleotide sequence ID" value="XM_005828638.1"/>
</dbReference>
<dbReference type="InterPro" id="IPR036213">
    <property type="entry name" value="Calpain_III_sf"/>
</dbReference>
<dbReference type="GO" id="GO:0004198">
    <property type="term" value="F:calcium-dependent cysteine-type endopeptidase activity"/>
    <property type="evidence" value="ECO:0007669"/>
    <property type="project" value="InterPro"/>
</dbReference>
<dbReference type="EnsemblProtists" id="EKX41715">
    <property type="protein sequence ID" value="EKX41715"/>
    <property type="gene ID" value="GUITHDRAFT_141718"/>
</dbReference>
<keyword evidence="11" id="KW-1185">Reference proteome</keyword>
<evidence type="ECO:0000256" key="7">
    <source>
        <dbReference type="SAM" id="MobiDB-lite"/>
    </source>
</evidence>
<dbReference type="PANTHER" id="PTHR10183:SF379">
    <property type="entry name" value="CALPAIN-5"/>
    <property type="match status" value="1"/>
</dbReference>
<feature type="domain" description="Calpain catalytic" evidence="8">
    <location>
        <begin position="751"/>
        <end position="1062"/>
    </location>
</feature>
<dbReference type="SMART" id="SM00230">
    <property type="entry name" value="CysPc"/>
    <property type="match status" value="2"/>
</dbReference>
<comment type="caution">
    <text evidence="6">Lacks conserved residue(s) required for the propagation of feature annotation.</text>
</comment>
<reference evidence="10" key="3">
    <citation type="submission" date="2016-03" db="UniProtKB">
        <authorList>
            <consortium name="EnsemblProtists"/>
        </authorList>
    </citation>
    <scope>IDENTIFICATION</scope>
</reference>
<evidence type="ECO:0000256" key="4">
    <source>
        <dbReference type="ARBA" id="ARBA00022807"/>
    </source>
</evidence>
<dbReference type="SUPFAM" id="SSF54001">
    <property type="entry name" value="Cysteine proteinases"/>
    <property type="match status" value="2"/>
</dbReference>
<evidence type="ECO:0000259" key="8">
    <source>
        <dbReference type="PROSITE" id="PS50203"/>
    </source>
</evidence>
<feature type="compositionally biased region" description="Basic and acidic residues" evidence="7">
    <location>
        <begin position="1318"/>
        <end position="1344"/>
    </location>
</feature>
<proteinExistence type="inferred from homology"/>
<dbReference type="STRING" id="905079.L1J0U9"/>
<dbReference type="Pfam" id="PF00648">
    <property type="entry name" value="Peptidase_C2"/>
    <property type="match status" value="2"/>
</dbReference>
<evidence type="ECO:0000256" key="6">
    <source>
        <dbReference type="PROSITE-ProRule" id="PRU00239"/>
    </source>
</evidence>
<protein>
    <recommendedName>
        <fullName evidence="8">Calpain catalytic domain-containing protein</fullName>
    </recommendedName>
</protein>
<dbReference type="OrthoDB" id="424753at2759"/>
<evidence type="ECO:0000313" key="9">
    <source>
        <dbReference type="EMBL" id="EKX41715.1"/>
    </source>
</evidence>
<evidence type="ECO:0000313" key="11">
    <source>
        <dbReference type="Proteomes" id="UP000011087"/>
    </source>
</evidence>
<evidence type="ECO:0000256" key="5">
    <source>
        <dbReference type="PIRSR" id="PIRSR622684-1"/>
    </source>
</evidence>
<dbReference type="HOGENOM" id="CLU_272550_0_0_1"/>
<dbReference type="GeneID" id="17298429"/>
<dbReference type="InterPro" id="IPR022682">
    <property type="entry name" value="Calpain_domain_III"/>
</dbReference>
<dbReference type="PANTHER" id="PTHR10183">
    <property type="entry name" value="CALPAIN"/>
    <property type="match status" value="1"/>
</dbReference>
<organism evidence="9">
    <name type="scientific">Guillardia theta (strain CCMP2712)</name>
    <name type="common">Cryptophyte</name>
    <dbReference type="NCBI Taxonomy" id="905079"/>
    <lineage>
        <taxon>Eukaryota</taxon>
        <taxon>Cryptophyceae</taxon>
        <taxon>Pyrenomonadales</taxon>
        <taxon>Geminigeraceae</taxon>
        <taxon>Guillardia</taxon>
    </lineage>
</organism>
<evidence type="ECO:0000256" key="1">
    <source>
        <dbReference type="ARBA" id="ARBA00007623"/>
    </source>
</evidence>